<gene>
    <name evidence="2" type="ORF">J7T54_004599</name>
</gene>
<evidence type="ECO:0000313" key="2">
    <source>
        <dbReference type="EMBL" id="KAI6784053.1"/>
    </source>
</evidence>
<accession>A0A9P9Y6A2</accession>
<comment type="caution">
    <text evidence="2">The sequence shown here is derived from an EMBL/GenBank/DDBJ whole genome shotgun (WGS) entry which is preliminary data.</text>
</comment>
<evidence type="ECO:0000313" key="3">
    <source>
        <dbReference type="Proteomes" id="UP001055219"/>
    </source>
</evidence>
<feature type="region of interest" description="Disordered" evidence="1">
    <location>
        <begin position="54"/>
        <end position="92"/>
    </location>
</feature>
<proteinExistence type="predicted"/>
<evidence type="ECO:0000256" key="1">
    <source>
        <dbReference type="SAM" id="MobiDB-lite"/>
    </source>
</evidence>
<dbReference type="OrthoDB" id="71437at2759"/>
<dbReference type="GeneID" id="75831085"/>
<feature type="compositionally biased region" description="Polar residues" evidence="1">
    <location>
        <begin position="54"/>
        <end position="63"/>
    </location>
</feature>
<sequence length="395" mass="42961">MDWILLSHLKLPPSPKDDLKTTISIDMLDHYVRHVSRLCALLLLNTSLSLASPQQPLASSRSCPSLPDKVNTTYRRGDDNTPLAPSPLPPPHSLRDGPAIIRRLLALPPSASLRSIRNVTLQGDTFEPEGMVLLGPSRLVVSSAEYVTPTDKYAAGEWRNGTDRTPGAGFGHLQVFDLSDDGAMLADASISAAGAWEYHNGGIDYDGTRIVGVLGQRRPGSTGFVYAAELESLAVEGLVHFTGDHMGAVVVDAERERVLGMNWGARKGYAFGIGDRCEEKGAADVVVVENKSLFVDYQDCKFLGRVEGEKTTEDGLMLCSGVKTLGGRERYVLGGLALVSVESMDVVWEMPVTMESARGTRVTMNPFDVALVEDGLRVFWLPDQHESVLYEYDLA</sequence>
<dbReference type="InterPro" id="IPR046312">
    <property type="entry name" value="DUF6454"/>
</dbReference>
<reference evidence="2" key="2">
    <citation type="submission" date="2022-07" db="EMBL/GenBank/DDBJ databases">
        <authorList>
            <person name="Goncalves M.F.M."/>
            <person name="Hilario S."/>
            <person name="Van De Peer Y."/>
            <person name="Esteves A.C."/>
            <person name="Alves A."/>
        </authorList>
    </citation>
    <scope>NUCLEOTIDE SEQUENCE</scope>
    <source>
        <strain evidence="2">MUM 19.33</strain>
    </source>
</reference>
<name>A0A9P9Y6A2_9HYPO</name>
<dbReference type="Pfam" id="PF20055">
    <property type="entry name" value="DUF6454"/>
    <property type="match status" value="1"/>
</dbReference>
<protein>
    <submittedName>
        <fullName evidence="2">Uncharacterized protein</fullName>
    </submittedName>
</protein>
<organism evidence="2 3">
    <name type="scientific">Emericellopsis cladophorae</name>
    <dbReference type="NCBI Taxonomy" id="2686198"/>
    <lineage>
        <taxon>Eukaryota</taxon>
        <taxon>Fungi</taxon>
        <taxon>Dikarya</taxon>
        <taxon>Ascomycota</taxon>
        <taxon>Pezizomycotina</taxon>
        <taxon>Sordariomycetes</taxon>
        <taxon>Hypocreomycetidae</taxon>
        <taxon>Hypocreales</taxon>
        <taxon>Bionectriaceae</taxon>
        <taxon>Emericellopsis</taxon>
    </lineage>
</organism>
<dbReference type="Proteomes" id="UP001055219">
    <property type="component" value="Unassembled WGS sequence"/>
</dbReference>
<dbReference type="RefSeq" id="XP_051364909.1">
    <property type="nucleotide sequence ID" value="XM_051503269.1"/>
</dbReference>
<reference evidence="2" key="1">
    <citation type="journal article" date="2021" name="J Fungi (Basel)">
        <title>Genomic and Metabolomic Analyses of the Marine Fungus Emericellopsis cladophorae: Insights into Saltwater Adaptability Mechanisms and Its Biosynthetic Potential.</title>
        <authorList>
            <person name="Goncalves M.F.M."/>
            <person name="Hilario S."/>
            <person name="Van de Peer Y."/>
            <person name="Esteves A.C."/>
            <person name="Alves A."/>
        </authorList>
    </citation>
    <scope>NUCLEOTIDE SEQUENCE</scope>
    <source>
        <strain evidence="2">MUM 19.33</strain>
    </source>
</reference>
<keyword evidence="3" id="KW-1185">Reference proteome</keyword>
<dbReference type="AlphaFoldDB" id="A0A9P9Y6A2"/>
<dbReference type="EMBL" id="JAGIXG020000005">
    <property type="protein sequence ID" value="KAI6784053.1"/>
    <property type="molecule type" value="Genomic_DNA"/>
</dbReference>